<dbReference type="GO" id="GO:0016020">
    <property type="term" value="C:membrane"/>
    <property type="evidence" value="ECO:0007669"/>
    <property type="project" value="UniProtKB-SubCell"/>
</dbReference>
<comment type="subcellular location">
    <subcellularLocation>
        <location evidence="1">Membrane</location>
        <topology evidence="1">Multi-pass membrane protein</topology>
    </subcellularLocation>
</comment>
<feature type="transmembrane region" description="Helical" evidence="8">
    <location>
        <begin position="413"/>
        <end position="431"/>
    </location>
</feature>
<dbReference type="InterPro" id="IPR050360">
    <property type="entry name" value="MFS_Sugar_Transporters"/>
</dbReference>
<dbReference type="SUPFAM" id="SSF103473">
    <property type="entry name" value="MFS general substrate transporter"/>
    <property type="match status" value="1"/>
</dbReference>
<dbReference type="AlphaFoldDB" id="A0A8H4T4P2"/>
<dbReference type="InterPro" id="IPR005828">
    <property type="entry name" value="MFS_sugar_transport-like"/>
</dbReference>
<feature type="transmembrane region" description="Helical" evidence="8">
    <location>
        <begin position="96"/>
        <end position="114"/>
    </location>
</feature>
<feature type="transmembrane region" description="Helical" evidence="8">
    <location>
        <begin position="120"/>
        <end position="141"/>
    </location>
</feature>
<sequence>MANEVSRKAPYFGLTGKRLTYWITFACSVDMLMFGYDQAVFSGVIVTEDFLILHDLVGPEKTTLLSTITAIYDIGCFFGAILAFTLGEHLGRKKSIIVGTTIMSIGAVLMTSSFSLEQMFVGRIILGIGNGINTATAPIWQTETSPAHWRGKLVMFEMMMNIVGFSLCNWINYGLSFAGGAVAWRFPLAFQFVFIIALFATVPWLPESPRWLLYHDRSDEALEVLACLEGKSTDDAFVVTQQEEIQYSVQYEKQHQIRWRDLLKPQPGGTKPLRRILLGAGTQLIQQFEGINIMSYYLLTVLINAVGLSNELARLLTAVNSVTYLIFSCASIPLVEKWGRRGLMLLSTAGQGLAFLVITILLRYGSPPDSSQNAAKASIVFFFLYYIAFGIGMLGVPWLYPTEINSIAMRTKGAAVSTATNWLTNFIIVQITPIGIQNLGWKFWIVFTVFNTAFLPVIYFLYPETAESILANRTLEDLDEYYRNNPPLIVTKDEDAICSKRPLKCVEKEQTHVRRIVRASQDLSHDKSHVCDNMHIEAADV</sequence>
<keyword evidence="11" id="KW-1185">Reference proteome</keyword>
<feature type="transmembrane region" description="Helical" evidence="8">
    <location>
        <begin position="64"/>
        <end position="84"/>
    </location>
</feature>
<reference evidence="10" key="2">
    <citation type="submission" date="2020-05" db="EMBL/GenBank/DDBJ databases">
        <authorList>
            <person name="Kim H.-S."/>
            <person name="Proctor R.H."/>
            <person name="Brown D.W."/>
        </authorList>
    </citation>
    <scope>NUCLEOTIDE SEQUENCE</scope>
    <source>
        <strain evidence="10">NRRL 45417</strain>
    </source>
</reference>
<evidence type="ECO:0000259" key="9">
    <source>
        <dbReference type="PROSITE" id="PS50850"/>
    </source>
</evidence>
<dbReference type="InterPro" id="IPR020846">
    <property type="entry name" value="MFS_dom"/>
</dbReference>
<comment type="caution">
    <text evidence="10">The sequence shown here is derived from an EMBL/GenBank/DDBJ whole genome shotgun (WGS) entry which is preliminary data.</text>
</comment>
<evidence type="ECO:0000256" key="8">
    <source>
        <dbReference type="SAM" id="Phobius"/>
    </source>
</evidence>
<dbReference type="Proteomes" id="UP000604273">
    <property type="component" value="Unassembled WGS sequence"/>
</dbReference>
<dbReference type="Gene3D" id="1.20.1250.20">
    <property type="entry name" value="MFS general substrate transporter like domains"/>
    <property type="match status" value="1"/>
</dbReference>
<accession>A0A8H4T4P2</accession>
<evidence type="ECO:0000256" key="4">
    <source>
        <dbReference type="ARBA" id="ARBA00022692"/>
    </source>
</evidence>
<feature type="transmembrane region" description="Helical" evidence="8">
    <location>
        <begin position="377"/>
        <end position="401"/>
    </location>
</feature>
<keyword evidence="3 7" id="KW-0813">Transport</keyword>
<feature type="transmembrane region" description="Helical" evidence="8">
    <location>
        <begin position="184"/>
        <end position="205"/>
    </location>
</feature>
<dbReference type="Pfam" id="PF00083">
    <property type="entry name" value="Sugar_tr"/>
    <property type="match status" value="1"/>
</dbReference>
<evidence type="ECO:0000313" key="10">
    <source>
        <dbReference type="EMBL" id="KAF4951276.1"/>
    </source>
</evidence>
<dbReference type="PANTHER" id="PTHR48022">
    <property type="entry name" value="PLASTIDIC GLUCOSE TRANSPORTER 4"/>
    <property type="match status" value="1"/>
</dbReference>
<keyword evidence="5 8" id="KW-1133">Transmembrane helix</keyword>
<keyword evidence="4 8" id="KW-0812">Transmembrane</keyword>
<dbReference type="OrthoDB" id="6339427at2759"/>
<evidence type="ECO:0000256" key="7">
    <source>
        <dbReference type="RuleBase" id="RU003346"/>
    </source>
</evidence>
<keyword evidence="6 8" id="KW-0472">Membrane</keyword>
<gene>
    <name evidence="10" type="ORF">FGADI_7589</name>
</gene>
<feature type="transmembrane region" description="Helical" evidence="8">
    <location>
        <begin position="342"/>
        <end position="365"/>
    </location>
</feature>
<dbReference type="PANTHER" id="PTHR48022:SF26">
    <property type="entry name" value="MAJOR FACILITATOR SUPERFAMILY (MFS) PROFILE DOMAIN-CONTAINING PROTEIN-RELATED"/>
    <property type="match status" value="1"/>
</dbReference>
<dbReference type="InterPro" id="IPR036259">
    <property type="entry name" value="MFS_trans_sf"/>
</dbReference>
<dbReference type="PRINTS" id="PR00171">
    <property type="entry name" value="SUGRTRNSPORT"/>
</dbReference>
<evidence type="ECO:0000313" key="11">
    <source>
        <dbReference type="Proteomes" id="UP000604273"/>
    </source>
</evidence>
<evidence type="ECO:0000256" key="6">
    <source>
        <dbReference type="ARBA" id="ARBA00023136"/>
    </source>
</evidence>
<name>A0A8H4T4P2_9HYPO</name>
<evidence type="ECO:0000256" key="1">
    <source>
        <dbReference type="ARBA" id="ARBA00004141"/>
    </source>
</evidence>
<evidence type="ECO:0000256" key="3">
    <source>
        <dbReference type="ARBA" id="ARBA00022448"/>
    </source>
</evidence>
<evidence type="ECO:0000256" key="5">
    <source>
        <dbReference type="ARBA" id="ARBA00022989"/>
    </source>
</evidence>
<dbReference type="InterPro" id="IPR005829">
    <property type="entry name" value="Sugar_transporter_CS"/>
</dbReference>
<feature type="transmembrane region" description="Helical" evidence="8">
    <location>
        <begin position="315"/>
        <end position="335"/>
    </location>
</feature>
<proteinExistence type="inferred from homology"/>
<organism evidence="10 11">
    <name type="scientific">Fusarium gaditjirri</name>
    <dbReference type="NCBI Taxonomy" id="282569"/>
    <lineage>
        <taxon>Eukaryota</taxon>
        <taxon>Fungi</taxon>
        <taxon>Dikarya</taxon>
        <taxon>Ascomycota</taxon>
        <taxon>Pezizomycotina</taxon>
        <taxon>Sordariomycetes</taxon>
        <taxon>Hypocreomycetidae</taxon>
        <taxon>Hypocreales</taxon>
        <taxon>Nectriaceae</taxon>
        <taxon>Fusarium</taxon>
        <taxon>Fusarium nisikadoi species complex</taxon>
    </lineage>
</organism>
<feature type="domain" description="Major facilitator superfamily (MFS) profile" evidence="9">
    <location>
        <begin position="23"/>
        <end position="466"/>
    </location>
</feature>
<protein>
    <recommendedName>
        <fullName evidence="9">Major facilitator superfamily (MFS) profile domain-containing protein</fullName>
    </recommendedName>
</protein>
<dbReference type="EMBL" id="JABFAI010000181">
    <property type="protein sequence ID" value="KAF4951276.1"/>
    <property type="molecule type" value="Genomic_DNA"/>
</dbReference>
<dbReference type="PROSITE" id="PS00216">
    <property type="entry name" value="SUGAR_TRANSPORT_1"/>
    <property type="match status" value="1"/>
</dbReference>
<reference evidence="10" key="1">
    <citation type="journal article" date="2020" name="BMC Genomics">
        <title>Correction to: Identification and distribution of gene clusters required for synthesis of sphingolipid metabolism inhibitors in diverse species of the filamentous fungus Fusarium.</title>
        <authorList>
            <person name="Kim H.S."/>
            <person name="Lohmar J.M."/>
            <person name="Busman M."/>
            <person name="Brown D.W."/>
            <person name="Naumann T.A."/>
            <person name="Divon H.H."/>
            <person name="Lysoe E."/>
            <person name="Uhlig S."/>
            <person name="Proctor R.H."/>
        </authorList>
    </citation>
    <scope>NUCLEOTIDE SEQUENCE</scope>
    <source>
        <strain evidence="10">NRRL 45417</strain>
    </source>
</reference>
<feature type="transmembrane region" description="Helical" evidence="8">
    <location>
        <begin position="291"/>
        <end position="309"/>
    </location>
</feature>
<dbReference type="InterPro" id="IPR003663">
    <property type="entry name" value="Sugar/inositol_transpt"/>
</dbReference>
<dbReference type="GO" id="GO:0005351">
    <property type="term" value="F:carbohydrate:proton symporter activity"/>
    <property type="evidence" value="ECO:0007669"/>
    <property type="project" value="TreeGrafter"/>
</dbReference>
<dbReference type="NCBIfam" id="TIGR00879">
    <property type="entry name" value="SP"/>
    <property type="match status" value="1"/>
</dbReference>
<comment type="similarity">
    <text evidence="2 7">Belongs to the major facilitator superfamily. Sugar transporter (TC 2.A.1.1) family.</text>
</comment>
<feature type="transmembrane region" description="Helical" evidence="8">
    <location>
        <begin position="21"/>
        <end position="44"/>
    </location>
</feature>
<feature type="transmembrane region" description="Helical" evidence="8">
    <location>
        <begin position="443"/>
        <end position="462"/>
    </location>
</feature>
<dbReference type="PROSITE" id="PS50850">
    <property type="entry name" value="MFS"/>
    <property type="match status" value="1"/>
</dbReference>
<evidence type="ECO:0000256" key="2">
    <source>
        <dbReference type="ARBA" id="ARBA00010992"/>
    </source>
</evidence>
<dbReference type="FunFam" id="1.20.1250.20:FF:000061">
    <property type="entry name" value="MFS sugar transporter"/>
    <property type="match status" value="1"/>
</dbReference>